<proteinExistence type="predicted"/>
<feature type="region of interest" description="Disordered" evidence="1">
    <location>
        <begin position="163"/>
        <end position="208"/>
    </location>
</feature>
<feature type="compositionally biased region" description="Pro residues" evidence="1">
    <location>
        <begin position="17"/>
        <end position="27"/>
    </location>
</feature>
<gene>
    <name evidence="2" type="ORF">P154DRAFT_333045</name>
</gene>
<feature type="compositionally biased region" description="Polar residues" evidence="1">
    <location>
        <begin position="193"/>
        <end position="208"/>
    </location>
</feature>
<feature type="compositionally biased region" description="Low complexity" evidence="1">
    <location>
        <begin position="126"/>
        <end position="136"/>
    </location>
</feature>
<dbReference type="Proteomes" id="UP000799779">
    <property type="component" value="Unassembled WGS sequence"/>
</dbReference>
<evidence type="ECO:0000313" key="3">
    <source>
        <dbReference type="Proteomes" id="UP000799779"/>
    </source>
</evidence>
<feature type="region of interest" description="Disordered" evidence="1">
    <location>
        <begin position="100"/>
        <end position="147"/>
    </location>
</feature>
<feature type="compositionally biased region" description="Polar residues" evidence="1">
    <location>
        <begin position="68"/>
        <end position="77"/>
    </location>
</feature>
<feature type="region of interest" description="Disordered" evidence="1">
    <location>
        <begin position="1"/>
        <end position="31"/>
    </location>
</feature>
<evidence type="ECO:0000256" key="1">
    <source>
        <dbReference type="SAM" id="MobiDB-lite"/>
    </source>
</evidence>
<reference evidence="2" key="1">
    <citation type="journal article" date="2020" name="Stud. Mycol.">
        <title>101 Dothideomycetes genomes: a test case for predicting lifestyles and emergence of pathogens.</title>
        <authorList>
            <person name="Haridas S."/>
            <person name="Albert R."/>
            <person name="Binder M."/>
            <person name="Bloem J."/>
            <person name="Labutti K."/>
            <person name="Salamov A."/>
            <person name="Andreopoulos B."/>
            <person name="Baker S."/>
            <person name="Barry K."/>
            <person name="Bills G."/>
            <person name="Bluhm B."/>
            <person name="Cannon C."/>
            <person name="Castanera R."/>
            <person name="Culley D."/>
            <person name="Daum C."/>
            <person name="Ezra D."/>
            <person name="Gonzalez J."/>
            <person name="Henrissat B."/>
            <person name="Kuo A."/>
            <person name="Liang C."/>
            <person name="Lipzen A."/>
            <person name="Lutzoni F."/>
            <person name="Magnuson J."/>
            <person name="Mondo S."/>
            <person name="Nolan M."/>
            <person name="Ohm R."/>
            <person name="Pangilinan J."/>
            <person name="Park H.-J."/>
            <person name="Ramirez L."/>
            <person name="Alfaro M."/>
            <person name="Sun H."/>
            <person name="Tritt A."/>
            <person name="Yoshinaga Y."/>
            <person name="Zwiers L.-H."/>
            <person name="Turgeon B."/>
            <person name="Goodwin S."/>
            <person name="Spatafora J."/>
            <person name="Crous P."/>
            <person name="Grigoriev I."/>
        </authorList>
    </citation>
    <scope>NUCLEOTIDE SEQUENCE</scope>
    <source>
        <strain evidence="2">CBS 123094</strain>
    </source>
</reference>
<keyword evidence="3" id="KW-1185">Reference proteome</keyword>
<name>A0A6A5W1Z0_9PLEO</name>
<feature type="compositionally biased region" description="Pro residues" evidence="1">
    <location>
        <begin position="1"/>
        <end position="10"/>
    </location>
</feature>
<feature type="compositionally biased region" description="Basic and acidic residues" evidence="1">
    <location>
        <begin position="53"/>
        <end position="67"/>
    </location>
</feature>
<dbReference type="EMBL" id="ML977633">
    <property type="protein sequence ID" value="KAF1995803.1"/>
    <property type="molecule type" value="Genomic_DNA"/>
</dbReference>
<sequence>MEITPEPPSPSSQGVLPPSPPATPPHGPLLVPASFSVALLPVINEAIPSTFERGNDHQDAQEQEWHSGDSNASTLGSDSWERTSNHDSLQWDSIHSNASTLGASNWDHNSNADSQESPRSTRARPISSSIATTSTTETPQQNKRRSITARCLLKLKTIFSFFHRSTPKPPSQQPIPLQTIRRQQGPGPAIPPRTSSLNPQDLSASTAN</sequence>
<protein>
    <submittedName>
        <fullName evidence="2">Uncharacterized protein</fullName>
    </submittedName>
</protein>
<feature type="region of interest" description="Disordered" evidence="1">
    <location>
        <begin position="52"/>
        <end position="84"/>
    </location>
</feature>
<dbReference type="AlphaFoldDB" id="A0A6A5W1Z0"/>
<organism evidence="2 3">
    <name type="scientific">Amniculicola lignicola CBS 123094</name>
    <dbReference type="NCBI Taxonomy" id="1392246"/>
    <lineage>
        <taxon>Eukaryota</taxon>
        <taxon>Fungi</taxon>
        <taxon>Dikarya</taxon>
        <taxon>Ascomycota</taxon>
        <taxon>Pezizomycotina</taxon>
        <taxon>Dothideomycetes</taxon>
        <taxon>Pleosporomycetidae</taxon>
        <taxon>Pleosporales</taxon>
        <taxon>Amniculicolaceae</taxon>
        <taxon>Amniculicola</taxon>
    </lineage>
</organism>
<evidence type="ECO:0000313" key="2">
    <source>
        <dbReference type="EMBL" id="KAF1995803.1"/>
    </source>
</evidence>
<feature type="compositionally biased region" description="Polar residues" evidence="1">
    <location>
        <begin position="100"/>
        <end position="120"/>
    </location>
</feature>
<accession>A0A6A5W1Z0</accession>